<comment type="caution">
    <text evidence="10">The sequence shown here is derived from an EMBL/GenBank/DDBJ whole genome shotgun (WGS) entry which is preliminary data.</text>
</comment>
<dbReference type="InterPro" id="IPR002781">
    <property type="entry name" value="TM_pro_TauE-like"/>
</dbReference>
<comment type="subcellular location">
    <subcellularLocation>
        <location evidence="1 8">Cell membrane</location>
        <topology evidence="1 8">Multi-pass membrane protein</topology>
    </subcellularLocation>
</comment>
<dbReference type="Proteomes" id="UP000603352">
    <property type="component" value="Unassembled WGS sequence"/>
</dbReference>
<feature type="transmembrane region" description="Helical" evidence="8">
    <location>
        <begin position="41"/>
        <end position="67"/>
    </location>
</feature>
<dbReference type="InterPro" id="IPR052017">
    <property type="entry name" value="TSUP"/>
</dbReference>
<evidence type="ECO:0000256" key="3">
    <source>
        <dbReference type="ARBA" id="ARBA00022448"/>
    </source>
</evidence>
<feature type="transmembrane region" description="Helical" evidence="8">
    <location>
        <begin position="135"/>
        <end position="153"/>
    </location>
</feature>
<dbReference type="Pfam" id="PF01925">
    <property type="entry name" value="TauE"/>
    <property type="match status" value="1"/>
</dbReference>
<accession>A0ABQ1IHT2</accession>
<dbReference type="EMBL" id="BMDZ01000021">
    <property type="protein sequence ID" value="GGB39689.1"/>
    <property type="molecule type" value="Genomic_DNA"/>
</dbReference>
<sequence>MGVGRGARPPPLARPAPALRTIAPPMDIVAAILSHPIGPELLLALFGAAILAAAIDAIAGGGGLVTLPAMLAAGVPPAAAIATNKLQSSVGTATAAITYLRSGQIRLRDVGLRMVTVLAGAAAGSVAVQMIDPSALSRILPVLLVLMALYFLLSPRVGDIDAEARVPGWVTGFIVAPAIGFYDGFFGPGTGSFFMLALVALDGRGMRRAVAETKLLNLTSNLSALIVFAIGGHIDLIIGITMAAGAMIGAQVGARLVIARGTSIVKPLLVCTCLALSLRLGWTEYVATPAPRLAPPSSVAPPSPPAVTDTAAPR</sequence>
<evidence type="ECO:0000256" key="8">
    <source>
        <dbReference type="RuleBase" id="RU363041"/>
    </source>
</evidence>
<feature type="transmembrane region" description="Helical" evidence="8">
    <location>
        <begin position="173"/>
        <end position="201"/>
    </location>
</feature>
<keyword evidence="3" id="KW-0813">Transport</keyword>
<keyword evidence="7 8" id="KW-0472">Membrane</keyword>
<evidence type="ECO:0000256" key="9">
    <source>
        <dbReference type="SAM" id="MobiDB-lite"/>
    </source>
</evidence>
<keyword evidence="4 8" id="KW-1003">Cell membrane</keyword>
<evidence type="ECO:0000256" key="7">
    <source>
        <dbReference type="ARBA" id="ARBA00023136"/>
    </source>
</evidence>
<gene>
    <name evidence="10" type="ORF">GCM10011505_21560</name>
</gene>
<evidence type="ECO:0000313" key="11">
    <source>
        <dbReference type="Proteomes" id="UP000603352"/>
    </source>
</evidence>
<evidence type="ECO:0000256" key="6">
    <source>
        <dbReference type="ARBA" id="ARBA00022989"/>
    </source>
</evidence>
<evidence type="ECO:0000256" key="4">
    <source>
        <dbReference type="ARBA" id="ARBA00022475"/>
    </source>
</evidence>
<proteinExistence type="inferred from homology"/>
<feature type="compositionally biased region" description="Pro residues" evidence="9">
    <location>
        <begin position="293"/>
        <end position="305"/>
    </location>
</feature>
<feature type="region of interest" description="Disordered" evidence="9">
    <location>
        <begin position="293"/>
        <end position="314"/>
    </location>
</feature>
<evidence type="ECO:0000256" key="2">
    <source>
        <dbReference type="ARBA" id="ARBA00009142"/>
    </source>
</evidence>
<name>A0ABQ1IHT2_9PROT</name>
<keyword evidence="6 8" id="KW-1133">Transmembrane helix</keyword>
<organism evidence="10 11">
    <name type="scientific">Tistrella bauzanensis</name>
    <dbReference type="NCBI Taxonomy" id="657419"/>
    <lineage>
        <taxon>Bacteria</taxon>
        <taxon>Pseudomonadati</taxon>
        <taxon>Pseudomonadota</taxon>
        <taxon>Alphaproteobacteria</taxon>
        <taxon>Geminicoccales</taxon>
        <taxon>Geminicoccaceae</taxon>
        <taxon>Tistrella</taxon>
    </lineage>
</organism>
<feature type="transmembrane region" description="Helical" evidence="8">
    <location>
        <begin position="222"/>
        <end position="244"/>
    </location>
</feature>
<reference evidence="11" key="1">
    <citation type="journal article" date="2019" name="Int. J. Syst. Evol. Microbiol.">
        <title>The Global Catalogue of Microorganisms (GCM) 10K type strain sequencing project: providing services to taxonomists for standard genome sequencing and annotation.</title>
        <authorList>
            <consortium name="The Broad Institute Genomics Platform"/>
            <consortium name="The Broad Institute Genome Sequencing Center for Infectious Disease"/>
            <person name="Wu L."/>
            <person name="Ma J."/>
        </authorList>
    </citation>
    <scope>NUCLEOTIDE SEQUENCE [LARGE SCALE GENOMIC DNA]</scope>
    <source>
        <strain evidence="11">CGMCC 1.10188</strain>
    </source>
</reference>
<evidence type="ECO:0000256" key="1">
    <source>
        <dbReference type="ARBA" id="ARBA00004651"/>
    </source>
</evidence>
<keyword evidence="11" id="KW-1185">Reference proteome</keyword>
<evidence type="ECO:0000256" key="5">
    <source>
        <dbReference type="ARBA" id="ARBA00022692"/>
    </source>
</evidence>
<comment type="similarity">
    <text evidence="2 8">Belongs to the 4-toluene sulfonate uptake permease (TSUP) (TC 2.A.102) family.</text>
</comment>
<dbReference type="PANTHER" id="PTHR30269">
    <property type="entry name" value="TRANSMEMBRANE PROTEIN YFCA"/>
    <property type="match status" value="1"/>
</dbReference>
<feature type="transmembrane region" description="Helical" evidence="8">
    <location>
        <begin position="110"/>
        <end position="128"/>
    </location>
</feature>
<evidence type="ECO:0000313" key="10">
    <source>
        <dbReference type="EMBL" id="GGB39689.1"/>
    </source>
</evidence>
<dbReference type="PANTHER" id="PTHR30269:SF0">
    <property type="entry name" value="MEMBRANE TRANSPORTER PROTEIN YFCA-RELATED"/>
    <property type="match status" value="1"/>
</dbReference>
<protein>
    <recommendedName>
        <fullName evidence="8">Probable membrane transporter protein</fullName>
    </recommendedName>
</protein>
<keyword evidence="5 8" id="KW-0812">Transmembrane</keyword>